<dbReference type="RefSeq" id="WP_284103135.1">
    <property type="nucleotide sequence ID" value="NZ_JARRAF010000053.1"/>
</dbReference>
<comment type="caution">
    <text evidence="9">The sequence shown here is derived from an EMBL/GenBank/DDBJ whole genome shotgun (WGS) entry which is preliminary data.</text>
</comment>
<gene>
    <name evidence="6 9" type="primary">cysC</name>
    <name evidence="9" type="ORF">PZA18_22465</name>
</gene>
<organism evidence="9 10">
    <name type="scientific">Parachitinimonas caeni</name>
    <dbReference type="NCBI Taxonomy" id="3031301"/>
    <lineage>
        <taxon>Bacteria</taxon>
        <taxon>Pseudomonadati</taxon>
        <taxon>Pseudomonadota</taxon>
        <taxon>Betaproteobacteria</taxon>
        <taxon>Neisseriales</taxon>
        <taxon>Chitinibacteraceae</taxon>
        <taxon>Parachitinimonas</taxon>
    </lineage>
</organism>
<comment type="catalytic activity">
    <reaction evidence="1 6 7">
        <text>adenosine 5'-phosphosulfate + ATP = 3'-phosphoadenylyl sulfate + ADP + H(+)</text>
        <dbReference type="Rhea" id="RHEA:24152"/>
        <dbReference type="ChEBI" id="CHEBI:15378"/>
        <dbReference type="ChEBI" id="CHEBI:30616"/>
        <dbReference type="ChEBI" id="CHEBI:58243"/>
        <dbReference type="ChEBI" id="CHEBI:58339"/>
        <dbReference type="ChEBI" id="CHEBI:456216"/>
        <dbReference type="EC" id="2.7.1.25"/>
    </reaction>
</comment>
<name>A0ABT7E3B3_9NEIS</name>
<evidence type="ECO:0000256" key="3">
    <source>
        <dbReference type="ARBA" id="ARBA00022679"/>
    </source>
</evidence>
<dbReference type="InterPro" id="IPR027417">
    <property type="entry name" value="P-loop_NTPase"/>
</dbReference>
<dbReference type="Pfam" id="PF01583">
    <property type="entry name" value="APS_kinase"/>
    <property type="match status" value="1"/>
</dbReference>
<keyword evidence="10" id="KW-1185">Reference proteome</keyword>
<dbReference type="InterPro" id="IPR059117">
    <property type="entry name" value="APS_kinase_dom"/>
</dbReference>
<dbReference type="NCBIfam" id="NF003013">
    <property type="entry name" value="PRK03846.1"/>
    <property type="match status" value="1"/>
</dbReference>
<feature type="binding site" evidence="6">
    <location>
        <begin position="22"/>
        <end position="29"/>
    </location>
    <ligand>
        <name>ATP</name>
        <dbReference type="ChEBI" id="CHEBI:30616"/>
    </ligand>
</feature>
<dbReference type="PANTHER" id="PTHR42700:SF1">
    <property type="entry name" value="SULFATE ADENYLYLTRANSFERASE"/>
    <property type="match status" value="1"/>
</dbReference>
<accession>A0ABT7E3B3</accession>
<dbReference type="SUPFAM" id="SSF52540">
    <property type="entry name" value="P-loop containing nucleoside triphosphate hydrolases"/>
    <property type="match status" value="1"/>
</dbReference>
<keyword evidence="6 7" id="KW-0418">Kinase</keyword>
<keyword evidence="3 6" id="KW-0808">Transferase</keyword>
<dbReference type="GO" id="GO:0004020">
    <property type="term" value="F:adenylylsulfate kinase activity"/>
    <property type="evidence" value="ECO:0007669"/>
    <property type="project" value="UniProtKB-EC"/>
</dbReference>
<proteinExistence type="inferred from homology"/>
<protein>
    <recommendedName>
        <fullName evidence="2 6">Adenylyl-sulfate kinase</fullName>
        <ecNumber evidence="2 6">2.7.1.25</ecNumber>
    </recommendedName>
    <alternativeName>
        <fullName evidence="6">APS kinase</fullName>
    </alternativeName>
    <alternativeName>
        <fullName evidence="6">ATP adenosine-5'-phosphosulfate 3'-phosphotransferase</fullName>
    </alternativeName>
    <alternativeName>
        <fullName evidence="6">Adenosine-5'-phosphosulfate kinase</fullName>
    </alternativeName>
</protein>
<dbReference type="InterPro" id="IPR050512">
    <property type="entry name" value="Sulf_AdTrans/APS_kinase"/>
</dbReference>
<evidence type="ECO:0000256" key="5">
    <source>
        <dbReference type="ARBA" id="ARBA00022840"/>
    </source>
</evidence>
<comment type="caution">
    <text evidence="6">Lacks conserved residue(s) required for the propagation of feature annotation.</text>
</comment>
<evidence type="ECO:0000259" key="8">
    <source>
        <dbReference type="Pfam" id="PF01583"/>
    </source>
</evidence>
<evidence type="ECO:0000256" key="7">
    <source>
        <dbReference type="RuleBase" id="RU004347"/>
    </source>
</evidence>
<dbReference type="PANTHER" id="PTHR42700">
    <property type="entry name" value="SULFATE ADENYLYLTRANSFERASE"/>
    <property type="match status" value="1"/>
</dbReference>
<comment type="pathway">
    <text evidence="6 7">Sulfur metabolism; hydrogen sulfide biosynthesis; sulfite from sulfate: step 2/3.</text>
</comment>
<dbReference type="InterPro" id="IPR002891">
    <property type="entry name" value="APS"/>
</dbReference>
<evidence type="ECO:0000256" key="2">
    <source>
        <dbReference type="ARBA" id="ARBA00012121"/>
    </source>
</evidence>
<evidence type="ECO:0000256" key="1">
    <source>
        <dbReference type="ARBA" id="ARBA00001823"/>
    </source>
</evidence>
<dbReference type="HAMAP" id="MF_00065">
    <property type="entry name" value="Adenylyl_sulf_kinase"/>
    <property type="match status" value="1"/>
</dbReference>
<dbReference type="Gene3D" id="3.40.50.300">
    <property type="entry name" value="P-loop containing nucleotide triphosphate hydrolases"/>
    <property type="match status" value="1"/>
</dbReference>
<keyword evidence="5 6" id="KW-0067">ATP-binding</keyword>
<dbReference type="EMBL" id="JARRAF010000053">
    <property type="protein sequence ID" value="MDK2126813.1"/>
    <property type="molecule type" value="Genomic_DNA"/>
</dbReference>
<dbReference type="CDD" id="cd02027">
    <property type="entry name" value="APSK"/>
    <property type="match status" value="1"/>
</dbReference>
<reference evidence="9" key="1">
    <citation type="submission" date="2023-03" db="EMBL/GenBank/DDBJ databases">
        <title>Chitinimonas shenzhenensis gen. nov., sp. nov., a novel member of family Burkholderiaceae isolated from activated sludge collected in Shen Zhen, China.</title>
        <authorList>
            <person name="Wang X."/>
        </authorList>
    </citation>
    <scope>NUCLEOTIDE SEQUENCE</scope>
    <source>
        <strain evidence="9">DQS-5</strain>
    </source>
</reference>
<evidence type="ECO:0000313" key="9">
    <source>
        <dbReference type="EMBL" id="MDK2126813.1"/>
    </source>
</evidence>
<dbReference type="NCBIfam" id="TIGR00455">
    <property type="entry name" value="apsK"/>
    <property type="match status" value="1"/>
</dbReference>
<keyword evidence="4 6" id="KW-0547">Nucleotide-binding</keyword>
<comment type="function">
    <text evidence="6 7">Catalyzes the synthesis of activated sulfate.</text>
</comment>
<dbReference type="EC" id="2.7.1.25" evidence="2 6"/>
<keyword evidence="6" id="KW-0597">Phosphoprotein</keyword>
<dbReference type="Proteomes" id="UP001172778">
    <property type="component" value="Unassembled WGS sequence"/>
</dbReference>
<evidence type="ECO:0000256" key="4">
    <source>
        <dbReference type="ARBA" id="ARBA00022741"/>
    </source>
</evidence>
<feature type="domain" description="APS kinase" evidence="8">
    <location>
        <begin position="15"/>
        <end position="163"/>
    </location>
</feature>
<evidence type="ECO:0000256" key="6">
    <source>
        <dbReference type="HAMAP-Rule" id="MF_00065"/>
    </source>
</evidence>
<evidence type="ECO:0000313" key="10">
    <source>
        <dbReference type="Proteomes" id="UP001172778"/>
    </source>
</evidence>
<comment type="similarity">
    <text evidence="6 7">Belongs to the APS kinase family.</text>
</comment>
<sequence>MRPPYTSDFSLPVSPYVVWFTGLPAAGKTTMAQALHQLLQQQGRAATLLDGDRLRQGISANLGFSAADRSEAVRRAACVAQLLLEAGQWVLVAQIAPQASDRALARDLIGSRKFVEVFCDTPLNVCEQRDPKGLYKKARAGEIRELTGLDAVYEPPLRPDVHLLTGQEDLDGCLKRLIDFFGIRQ</sequence>